<dbReference type="PANTHER" id="PTHR42698">
    <property type="entry name" value="GTPASE ERA"/>
    <property type="match status" value="1"/>
</dbReference>
<feature type="domain" description="Era-type G" evidence="10">
    <location>
        <begin position="53"/>
        <end position="219"/>
    </location>
</feature>
<dbReference type="GO" id="GO:0043024">
    <property type="term" value="F:ribosomal small subunit binding"/>
    <property type="evidence" value="ECO:0007669"/>
    <property type="project" value="TreeGrafter"/>
</dbReference>
<dbReference type="GO" id="GO:0000028">
    <property type="term" value="P:ribosomal small subunit assembly"/>
    <property type="evidence" value="ECO:0007669"/>
    <property type="project" value="TreeGrafter"/>
</dbReference>
<dbReference type="EMBL" id="RSAS01000913">
    <property type="protein sequence ID" value="RRR65788.1"/>
    <property type="molecule type" value="Genomic_DNA"/>
</dbReference>
<name>A0A426TR08_9CHLR</name>
<evidence type="ECO:0000313" key="12">
    <source>
        <dbReference type="Proteomes" id="UP000280307"/>
    </source>
</evidence>
<feature type="binding site" evidence="6">
    <location>
        <begin position="170"/>
        <end position="173"/>
    </location>
    <ligand>
        <name>GTP</name>
        <dbReference type="ChEBI" id="CHEBI:37565"/>
    </ligand>
</feature>
<keyword evidence="6" id="KW-0963">Cytoplasm</keyword>
<keyword evidence="3 6" id="KW-0547">Nucleotide-binding</keyword>
<dbReference type="PROSITE" id="PS50823">
    <property type="entry name" value="KH_TYPE_2"/>
    <property type="match status" value="1"/>
</dbReference>
<keyword evidence="6" id="KW-0699">rRNA-binding</keyword>
<feature type="region of interest" description="G4" evidence="7">
    <location>
        <begin position="170"/>
        <end position="173"/>
    </location>
</feature>
<dbReference type="Pfam" id="PF07650">
    <property type="entry name" value="KH_2"/>
    <property type="match status" value="1"/>
</dbReference>
<dbReference type="SUPFAM" id="SSF54814">
    <property type="entry name" value="Prokaryotic type KH domain (KH-domain type II)"/>
    <property type="match status" value="1"/>
</dbReference>
<evidence type="ECO:0000256" key="5">
    <source>
        <dbReference type="ARBA" id="ARBA00023134"/>
    </source>
</evidence>
<dbReference type="Gene3D" id="3.30.300.20">
    <property type="match status" value="1"/>
</dbReference>
<feature type="region of interest" description="G1" evidence="7">
    <location>
        <begin position="61"/>
        <end position="68"/>
    </location>
</feature>
<proteinExistence type="inferred from homology"/>
<dbReference type="CDD" id="cd04163">
    <property type="entry name" value="Era"/>
    <property type="match status" value="1"/>
</dbReference>
<dbReference type="NCBIfam" id="TIGR00436">
    <property type="entry name" value="era"/>
    <property type="match status" value="1"/>
</dbReference>
<dbReference type="Pfam" id="PF01926">
    <property type="entry name" value="MMR_HSR1"/>
    <property type="match status" value="1"/>
</dbReference>
<dbReference type="GO" id="GO:0005829">
    <property type="term" value="C:cytosol"/>
    <property type="evidence" value="ECO:0007669"/>
    <property type="project" value="TreeGrafter"/>
</dbReference>
<keyword evidence="6" id="KW-0472">Membrane</keyword>
<dbReference type="HAMAP" id="MF_00367">
    <property type="entry name" value="GTPase_Era"/>
    <property type="match status" value="1"/>
</dbReference>
<evidence type="ECO:0000256" key="6">
    <source>
        <dbReference type="HAMAP-Rule" id="MF_00367"/>
    </source>
</evidence>
<feature type="binding site" evidence="6">
    <location>
        <begin position="108"/>
        <end position="112"/>
    </location>
    <ligand>
        <name>GTP</name>
        <dbReference type="ChEBI" id="CHEBI:37565"/>
    </ligand>
</feature>
<evidence type="ECO:0000313" key="11">
    <source>
        <dbReference type="EMBL" id="RRR65788.1"/>
    </source>
</evidence>
<evidence type="ECO:0000259" key="10">
    <source>
        <dbReference type="PROSITE" id="PS51713"/>
    </source>
</evidence>
<dbReference type="GO" id="GO:0005525">
    <property type="term" value="F:GTP binding"/>
    <property type="evidence" value="ECO:0007669"/>
    <property type="project" value="UniProtKB-UniRule"/>
</dbReference>
<evidence type="ECO:0000256" key="2">
    <source>
        <dbReference type="ARBA" id="ARBA00020484"/>
    </source>
</evidence>
<comment type="subcellular location">
    <subcellularLocation>
        <location evidence="6">Cytoplasm</location>
    </subcellularLocation>
    <subcellularLocation>
        <location evidence="6">Cell membrane</location>
        <topology evidence="6">Peripheral membrane protein</topology>
    </subcellularLocation>
</comment>
<evidence type="ECO:0000259" key="9">
    <source>
        <dbReference type="PROSITE" id="PS50823"/>
    </source>
</evidence>
<dbReference type="SUPFAM" id="SSF52540">
    <property type="entry name" value="P-loop containing nucleoside triphosphate hydrolases"/>
    <property type="match status" value="1"/>
</dbReference>
<comment type="subunit">
    <text evidence="6">Monomer.</text>
</comment>
<dbReference type="PANTHER" id="PTHR42698:SF1">
    <property type="entry name" value="GTPASE ERA, MITOCHONDRIAL"/>
    <property type="match status" value="1"/>
</dbReference>
<dbReference type="GO" id="GO:0070181">
    <property type="term" value="F:small ribosomal subunit rRNA binding"/>
    <property type="evidence" value="ECO:0007669"/>
    <property type="project" value="UniProtKB-UniRule"/>
</dbReference>
<evidence type="ECO:0000256" key="8">
    <source>
        <dbReference type="RuleBase" id="RU003761"/>
    </source>
</evidence>
<accession>A0A426TR08</accession>
<feature type="region of interest" description="G5" evidence="7">
    <location>
        <begin position="198"/>
        <end position="200"/>
    </location>
</feature>
<dbReference type="InterPro" id="IPR009019">
    <property type="entry name" value="KH_sf_prok-type"/>
</dbReference>
<dbReference type="NCBIfam" id="TIGR00231">
    <property type="entry name" value="small_GTP"/>
    <property type="match status" value="1"/>
</dbReference>
<gene>
    <name evidence="6" type="primary">era</name>
    <name evidence="11" type="ORF">EI684_22155</name>
</gene>
<feature type="region of interest" description="G3" evidence="7">
    <location>
        <begin position="108"/>
        <end position="111"/>
    </location>
</feature>
<evidence type="ECO:0000256" key="1">
    <source>
        <dbReference type="ARBA" id="ARBA00007921"/>
    </source>
</evidence>
<keyword evidence="6" id="KW-1003">Cell membrane</keyword>
<dbReference type="InterPro" id="IPR005225">
    <property type="entry name" value="Small_GTP-bd"/>
</dbReference>
<dbReference type="FunFam" id="3.30.300.20:FF:000003">
    <property type="entry name" value="GTPase Era"/>
    <property type="match status" value="1"/>
</dbReference>
<dbReference type="InterPro" id="IPR015946">
    <property type="entry name" value="KH_dom-like_a/b"/>
</dbReference>
<feature type="domain" description="KH type-2" evidence="9">
    <location>
        <begin position="250"/>
        <end position="326"/>
    </location>
</feature>
<comment type="function">
    <text evidence="6">An essential GTPase that binds both GDP and GTP, with rapid nucleotide exchange. Plays a role in 16S rRNA processing and 30S ribosomal subunit biogenesis and possibly also in cell cycle regulation and energy metabolism.</text>
</comment>
<dbReference type="PRINTS" id="PR00326">
    <property type="entry name" value="GTP1OBG"/>
</dbReference>
<reference evidence="11 12" key="1">
    <citation type="submission" date="2018-12" db="EMBL/GenBank/DDBJ databases">
        <title>Genome Sequence of Candidatus Viridilinea halotolerans isolated from saline sulfide-rich spring.</title>
        <authorList>
            <person name="Grouzdev D.S."/>
            <person name="Burganskaya E.I."/>
            <person name="Krutkina M.S."/>
            <person name="Sukhacheva M.V."/>
            <person name="Gorlenko V.M."/>
        </authorList>
    </citation>
    <scope>NUCLEOTIDE SEQUENCE [LARGE SCALE GENOMIC DNA]</scope>
    <source>
        <strain evidence="11">Chok-6</strain>
    </source>
</reference>
<dbReference type="InterPro" id="IPR030388">
    <property type="entry name" value="G_ERA_dom"/>
</dbReference>
<evidence type="ECO:0000256" key="4">
    <source>
        <dbReference type="ARBA" id="ARBA00022884"/>
    </source>
</evidence>
<dbReference type="InterPro" id="IPR005662">
    <property type="entry name" value="GTPase_Era-like"/>
</dbReference>
<keyword evidence="4 6" id="KW-0694">RNA-binding</keyword>
<keyword evidence="5 6" id="KW-0342">GTP-binding</keyword>
<sequence>MGPGGEGHPIHPNHSLEAPIAYESRVGDALRETEDASRDAGAATGEEALPPIRSGFVALVGKPNVGKSTLLNALLGQKVTIVSPRPQTTRVPTRGILSRPGAQIVFVDTPGIHQPSHALGRMMVDLAELSIPNADVIAFMVDISQPPSELDRRIAQQVQRARGQRLLVLNKVDVKPRGERNYLEEYRALGPWDEELAISARRRLGLTSLLDIIVERLPEGPALYPDERVTDQSEQQLATEFVREKVLFHTQHEVPHAVAVAVDEWEEREPATFIRMTITVERDGQKAIIIGANGAMLKKIGTAARYEIERMLERKIYLELWVKVRANWRDDPAALGWLGYRAKDWR</sequence>
<protein>
    <recommendedName>
        <fullName evidence="2 6">GTPase Era</fullName>
    </recommendedName>
</protein>
<dbReference type="InterPro" id="IPR006073">
    <property type="entry name" value="GTP-bd"/>
</dbReference>
<evidence type="ECO:0000256" key="3">
    <source>
        <dbReference type="ARBA" id="ARBA00022741"/>
    </source>
</evidence>
<feature type="binding site" evidence="6">
    <location>
        <begin position="61"/>
        <end position="68"/>
    </location>
    <ligand>
        <name>GTP</name>
        <dbReference type="ChEBI" id="CHEBI:37565"/>
    </ligand>
</feature>
<dbReference type="InterPro" id="IPR027417">
    <property type="entry name" value="P-loop_NTPase"/>
</dbReference>
<dbReference type="GO" id="GO:0005886">
    <property type="term" value="C:plasma membrane"/>
    <property type="evidence" value="ECO:0007669"/>
    <property type="project" value="UniProtKB-SubCell"/>
</dbReference>
<comment type="similarity">
    <text evidence="1 6 7 8">Belongs to the TRAFAC class TrmE-Era-EngA-EngB-Septin-like GTPase superfamily. Era GTPase family.</text>
</comment>
<dbReference type="AlphaFoldDB" id="A0A426TR08"/>
<comment type="caution">
    <text evidence="11">The sequence shown here is derived from an EMBL/GenBank/DDBJ whole genome shotgun (WGS) entry which is preliminary data.</text>
</comment>
<dbReference type="GO" id="GO:0003924">
    <property type="term" value="F:GTPase activity"/>
    <property type="evidence" value="ECO:0007669"/>
    <property type="project" value="UniProtKB-UniRule"/>
</dbReference>
<dbReference type="Proteomes" id="UP000280307">
    <property type="component" value="Unassembled WGS sequence"/>
</dbReference>
<dbReference type="NCBIfam" id="NF000908">
    <property type="entry name" value="PRK00089.1"/>
    <property type="match status" value="1"/>
</dbReference>
<dbReference type="PROSITE" id="PS51713">
    <property type="entry name" value="G_ERA"/>
    <property type="match status" value="1"/>
</dbReference>
<organism evidence="11 12">
    <name type="scientific">Candidatus Viridilinea halotolerans</name>
    <dbReference type="NCBI Taxonomy" id="2491704"/>
    <lineage>
        <taxon>Bacteria</taxon>
        <taxon>Bacillati</taxon>
        <taxon>Chloroflexota</taxon>
        <taxon>Chloroflexia</taxon>
        <taxon>Chloroflexales</taxon>
        <taxon>Chloroflexineae</taxon>
        <taxon>Oscillochloridaceae</taxon>
        <taxon>Candidatus Viridilinea</taxon>
    </lineage>
</organism>
<evidence type="ECO:0000256" key="7">
    <source>
        <dbReference type="PROSITE-ProRule" id="PRU01050"/>
    </source>
</evidence>
<dbReference type="CDD" id="cd22534">
    <property type="entry name" value="KH-II_Era"/>
    <property type="match status" value="1"/>
</dbReference>
<feature type="region of interest" description="G2" evidence="7">
    <location>
        <begin position="87"/>
        <end position="91"/>
    </location>
</feature>
<keyword evidence="6" id="KW-0690">Ribosome biogenesis</keyword>
<dbReference type="Gene3D" id="3.40.50.300">
    <property type="entry name" value="P-loop containing nucleotide triphosphate hydrolases"/>
    <property type="match status" value="1"/>
</dbReference>
<dbReference type="InterPro" id="IPR004044">
    <property type="entry name" value="KH_dom_type_2"/>
</dbReference>